<keyword evidence="2" id="KW-0663">Pyridoxal phosphate</keyword>
<proteinExistence type="inferred from homology"/>
<dbReference type="PANTHER" id="PTHR46577:SF2">
    <property type="entry name" value="TRANSCRIPTIONAL REGULATORY PROTEIN"/>
    <property type="match status" value="1"/>
</dbReference>
<reference evidence="7 8" key="1">
    <citation type="submission" date="2023-07" db="EMBL/GenBank/DDBJ databases">
        <authorList>
            <person name="Peeters C."/>
        </authorList>
    </citation>
    <scope>NUCLEOTIDE SEQUENCE [LARGE SCALE GENOMIC DNA]</scope>
    <source>
        <strain evidence="7 8">LMG 19083</strain>
    </source>
</reference>
<dbReference type="InterPro" id="IPR036390">
    <property type="entry name" value="WH_DNA-bd_sf"/>
</dbReference>
<feature type="domain" description="HTH gntR-type" evidence="6">
    <location>
        <begin position="35"/>
        <end position="103"/>
    </location>
</feature>
<dbReference type="InterPro" id="IPR051446">
    <property type="entry name" value="HTH_trans_reg/aminotransferase"/>
</dbReference>
<dbReference type="CDD" id="cd07377">
    <property type="entry name" value="WHTH_GntR"/>
    <property type="match status" value="1"/>
</dbReference>
<comment type="caution">
    <text evidence="7">The sequence shown here is derived from an EMBL/GenBank/DDBJ whole genome shotgun (WGS) entry which is preliminary data.</text>
</comment>
<keyword evidence="4" id="KW-0238">DNA-binding</keyword>
<gene>
    <name evidence="7" type="primary">norG_2</name>
    <name evidence="7" type="ORF">LMG19083_01430</name>
</gene>
<organism evidence="7 8">
    <name type="scientific">Ralstonia psammae</name>
    <dbReference type="NCBI Taxonomy" id="3058598"/>
    <lineage>
        <taxon>Bacteria</taxon>
        <taxon>Pseudomonadati</taxon>
        <taxon>Pseudomonadota</taxon>
        <taxon>Betaproteobacteria</taxon>
        <taxon>Burkholderiales</taxon>
        <taxon>Burkholderiaceae</taxon>
        <taxon>Ralstonia</taxon>
    </lineage>
</organism>
<dbReference type="SMART" id="SM00345">
    <property type="entry name" value="HTH_GNTR"/>
    <property type="match status" value="1"/>
</dbReference>
<evidence type="ECO:0000259" key="6">
    <source>
        <dbReference type="PROSITE" id="PS50949"/>
    </source>
</evidence>
<dbReference type="PANTHER" id="PTHR46577">
    <property type="entry name" value="HTH-TYPE TRANSCRIPTIONAL REGULATORY PROTEIN GABR"/>
    <property type="match status" value="1"/>
</dbReference>
<dbReference type="CDD" id="cd00609">
    <property type="entry name" value="AAT_like"/>
    <property type="match status" value="1"/>
</dbReference>
<keyword evidence="5" id="KW-0804">Transcription</keyword>
<evidence type="ECO:0000313" key="8">
    <source>
        <dbReference type="Proteomes" id="UP001189813"/>
    </source>
</evidence>
<dbReference type="Proteomes" id="UP001189813">
    <property type="component" value="Unassembled WGS sequence"/>
</dbReference>
<dbReference type="Gene3D" id="3.90.1150.10">
    <property type="entry name" value="Aspartate Aminotransferase, domain 1"/>
    <property type="match status" value="1"/>
</dbReference>
<dbReference type="Pfam" id="PF00155">
    <property type="entry name" value="Aminotran_1_2"/>
    <property type="match status" value="1"/>
</dbReference>
<keyword evidence="8" id="KW-1185">Reference proteome</keyword>
<dbReference type="EMBL" id="CATZBU010000003">
    <property type="protein sequence ID" value="CAJ0786415.1"/>
    <property type="molecule type" value="Genomic_DNA"/>
</dbReference>
<dbReference type="InterPro" id="IPR015421">
    <property type="entry name" value="PyrdxlP-dep_Trfase_major"/>
</dbReference>
<dbReference type="SUPFAM" id="SSF46785">
    <property type="entry name" value="Winged helix' DNA-binding domain"/>
    <property type="match status" value="1"/>
</dbReference>
<evidence type="ECO:0000313" key="7">
    <source>
        <dbReference type="EMBL" id="CAJ0786415.1"/>
    </source>
</evidence>
<sequence>MHRWRFYKKLYRRPPTASVPHRNMQLELDPSHPQRTLVDQIVQGIRTAVDNHALLPGTRLPSVRKLAQAHDVSTFTVAEAYTRLAALGAIVARPRSGYLVAARTPTQPAPVAPRWEPPTLNAAWLLSDVFADRSIAIKPGCGWLPNDWLDERGVQEAMRAVSRVSALRVAGYGHPWGYAPLGDYVAQSLALRGLPVERSQVLLTSGATQALDLVVRTLFKAGDVVAVDDPGYCNVLQVLKLAGLRVVGVPRTPDGLDTAALETILRADDANRPRALFTSSVLQNPTGSSMTAQNAYRVLQLAEQHGLWIVEDDLHRELADPAAPMLAALDGLRRTLYVSGFSKTISPSLRAGYVVADAAITRELARTKMAVALTSSEITERIVHAFVTRPVYGEHVARLIARLDEAHTHAEALMRQHGAEPFDTPGRGLFLWARLPGQADASALANRAIDHNIWLAPGQYFRPHDEASPWLRFNVAYSAEPALWEFLSHA</sequence>
<dbReference type="Gene3D" id="3.40.640.10">
    <property type="entry name" value="Type I PLP-dependent aspartate aminotransferase-like (Major domain)"/>
    <property type="match status" value="1"/>
</dbReference>
<evidence type="ECO:0000256" key="2">
    <source>
        <dbReference type="ARBA" id="ARBA00022898"/>
    </source>
</evidence>
<dbReference type="InterPro" id="IPR036388">
    <property type="entry name" value="WH-like_DNA-bd_sf"/>
</dbReference>
<dbReference type="InterPro" id="IPR004839">
    <property type="entry name" value="Aminotransferase_I/II_large"/>
</dbReference>
<dbReference type="Gene3D" id="1.10.10.10">
    <property type="entry name" value="Winged helix-like DNA-binding domain superfamily/Winged helix DNA-binding domain"/>
    <property type="match status" value="1"/>
</dbReference>
<dbReference type="InterPro" id="IPR000524">
    <property type="entry name" value="Tscrpt_reg_HTH_GntR"/>
</dbReference>
<comment type="similarity">
    <text evidence="1">In the C-terminal section; belongs to the class-I pyridoxal-phosphate-dependent aminotransferase family.</text>
</comment>
<evidence type="ECO:0000256" key="1">
    <source>
        <dbReference type="ARBA" id="ARBA00005384"/>
    </source>
</evidence>
<evidence type="ECO:0000256" key="4">
    <source>
        <dbReference type="ARBA" id="ARBA00023125"/>
    </source>
</evidence>
<name>A0ABM9J985_9RALS</name>
<dbReference type="Pfam" id="PF00392">
    <property type="entry name" value="GntR"/>
    <property type="match status" value="1"/>
</dbReference>
<dbReference type="SUPFAM" id="SSF53383">
    <property type="entry name" value="PLP-dependent transferases"/>
    <property type="match status" value="1"/>
</dbReference>
<keyword evidence="3" id="KW-0805">Transcription regulation</keyword>
<dbReference type="PROSITE" id="PS50949">
    <property type="entry name" value="HTH_GNTR"/>
    <property type="match status" value="1"/>
</dbReference>
<dbReference type="InterPro" id="IPR015422">
    <property type="entry name" value="PyrdxlP-dep_Trfase_small"/>
</dbReference>
<dbReference type="InterPro" id="IPR015424">
    <property type="entry name" value="PyrdxlP-dep_Trfase"/>
</dbReference>
<protein>
    <submittedName>
        <fullName evidence="7">HTH-type transcriptional regulator NorG</fullName>
    </submittedName>
</protein>
<accession>A0ABM9J985</accession>
<evidence type="ECO:0000256" key="3">
    <source>
        <dbReference type="ARBA" id="ARBA00023015"/>
    </source>
</evidence>
<evidence type="ECO:0000256" key="5">
    <source>
        <dbReference type="ARBA" id="ARBA00023163"/>
    </source>
</evidence>